<keyword evidence="9 14" id="KW-0576">Peroxisome</keyword>
<keyword evidence="7" id="KW-0811">Translocation</keyword>
<feature type="region of interest" description="Disordered" evidence="15">
    <location>
        <begin position="66"/>
        <end position="94"/>
    </location>
</feature>
<evidence type="ECO:0000256" key="10">
    <source>
        <dbReference type="ARBA" id="ARBA00029502"/>
    </source>
</evidence>
<evidence type="ECO:0000256" key="1">
    <source>
        <dbReference type="ARBA" id="ARBA00004549"/>
    </source>
</evidence>
<comment type="subunit">
    <text evidence="13">Interacts with PEX13; forming the PEX13-PEX14 docking complex. Interacts with PEX5 (via WxxxF/Y motifs).</text>
</comment>
<evidence type="ECO:0000256" key="12">
    <source>
        <dbReference type="ARBA" id="ARBA00053920"/>
    </source>
</evidence>
<comment type="caution">
    <text evidence="20">The sequence shown here is derived from an EMBL/GenBank/DDBJ whole genome shotgun (WGS) entry which is preliminary data.</text>
</comment>
<evidence type="ECO:0000256" key="11">
    <source>
        <dbReference type="ARBA" id="ARBA00029691"/>
    </source>
</evidence>
<feature type="domain" description="Peroxisome membrane anchor protein Pex14p N-terminal" evidence="17">
    <location>
        <begin position="121"/>
        <end position="164"/>
    </location>
</feature>
<evidence type="ECO:0000256" key="6">
    <source>
        <dbReference type="ARBA" id="ARBA00022989"/>
    </source>
</evidence>
<dbReference type="EMBL" id="JADGMS010000012">
    <property type="protein sequence ID" value="KAF9671569.1"/>
    <property type="molecule type" value="Genomic_DNA"/>
</dbReference>
<keyword evidence="4 16" id="KW-0812">Transmembrane</keyword>
<evidence type="ECO:0000259" key="18">
    <source>
        <dbReference type="Pfam" id="PF17733"/>
    </source>
</evidence>
<dbReference type="Pfam" id="PF17733">
    <property type="entry name" value="KPWE_dom"/>
    <property type="match status" value="1"/>
</dbReference>
<evidence type="ECO:0000256" key="14">
    <source>
        <dbReference type="RuleBase" id="RU367032"/>
    </source>
</evidence>
<dbReference type="Proteomes" id="UP000657918">
    <property type="component" value="Unassembled WGS sequence"/>
</dbReference>
<feature type="domain" description="Peroxisomal membrane protein PEX14-like KPWE" evidence="18">
    <location>
        <begin position="392"/>
        <end position="440"/>
    </location>
</feature>
<dbReference type="GO" id="GO:0016560">
    <property type="term" value="P:protein import into peroxisome matrix, docking"/>
    <property type="evidence" value="ECO:0007669"/>
    <property type="project" value="UniProtKB-UniRule"/>
</dbReference>
<evidence type="ECO:0000256" key="13">
    <source>
        <dbReference type="ARBA" id="ARBA00064754"/>
    </source>
</evidence>
<sequence>MATALATAVNGLGLFVSTLLSLRDQRFLATVEAITSAVTCMTMSLTLCFLAIRRHARVEAVNREGLSMATQSSEPPPPSDPADQNPATGNVQPTNGIQQDAEVEAIKQSPPSVFVNSEPMREEQVQNAVKFLSHPKVRGSPVMYRRSFLEKKGLTKEEIDEAFSRVPDPTPSAQATSLNQEGQVKLTPNVQPQASAQTLQPVAAAPTTGISSVGTLTQFRFHWYHAVFAVGLLAASGAGTVVLVKNTIIPRLKSWIRKVVLEEEDDNVKKTNLKPSLAEEAAAAAKSAAAAAADVARASQELLNSKDEEKQYMKEFMNMLGVQVQEMKSMSTAIHRLEGQTDNHVRNFVADQEYRTSVANPKQAYTNGRAELDMHSGRSSSQPASAATSVAPHPQSYMEIMEMVKRGEKPANIRDINDQPPNPSQRISNPRMVPRAKPWEVGQVQNNSSQVLQSQVSGEGLNSKVQDNGIYEFDGESTTPWWQHKNAIAEIDTKDEVMAGSYGGQTNQQPVRRTWVPPQPPPVVMPEAAEAIRRPKQSIQKEQVEEEQVEDDQSVSHPTDAADELQRITKISESGGTVDINGGGSVLNSSEIQEEPEQIHEGN</sequence>
<dbReference type="InterPro" id="IPR006785">
    <property type="entry name" value="Pex14_N"/>
</dbReference>
<evidence type="ECO:0000256" key="4">
    <source>
        <dbReference type="ARBA" id="ARBA00022692"/>
    </source>
</evidence>
<evidence type="ECO:0000256" key="3">
    <source>
        <dbReference type="ARBA" id="ARBA00022448"/>
    </source>
</evidence>
<dbReference type="Pfam" id="PF23020">
    <property type="entry name" value="PEX14-like_2nd"/>
    <property type="match status" value="1"/>
</dbReference>
<evidence type="ECO:0000256" key="15">
    <source>
        <dbReference type="SAM" id="MobiDB-lite"/>
    </source>
</evidence>
<dbReference type="PANTHER" id="PTHR23058">
    <property type="entry name" value="PEROXISOMAL MEMBRANE PROTEIN PEX14"/>
    <property type="match status" value="1"/>
</dbReference>
<protein>
    <recommendedName>
        <fullName evidence="10 14">Peroxisomal membrane protein PEX14</fullName>
    </recommendedName>
    <alternativeName>
        <fullName evidence="11 14">Peroxin-14</fullName>
    </alternativeName>
</protein>
<accession>A0A835MPF6</accession>
<evidence type="ECO:0000313" key="20">
    <source>
        <dbReference type="EMBL" id="KAF9671569.1"/>
    </source>
</evidence>
<feature type="domain" description="Peroxisomal membrane protein PEX14 central plants" evidence="19">
    <location>
        <begin position="220"/>
        <end position="338"/>
    </location>
</feature>
<dbReference type="OrthoDB" id="441517at2759"/>
<dbReference type="AlphaFoldDB" id="A0A835MPF6"/>
<dbReference type="InterPro" id="IPR054154">
    <property type="entry name" value="PEX14-like_M_plants"/>
</dbReference>
<dbReference type="GO" id="GO:1990429">
    <property type="term" value="C:peroxisomal importomer complex"/>
    <property type="evidence" value="ECO:0007669"/>
    <property type="project" value="TreeGrafter"/>
</dbReference>
<dbReference type="InterPro" id="IPR036388">
    <property type="entry name" value="WH-like_DNA-bd_sf"/>
</dbReference>
<comment type="similarity">
    <text evidence="2 14">Belongs to the peroxin-14 family.</text>
</comment>
<feature type="region of interest" description="Disordered" evidence="15">
    <location>
        <begin position="532"/>
        <end position="603"/>
    </location>
</feature>
<proteinExistence type="inferred from homology"/>
<dbReference type="GO" id="GO:0005778">
    <property type="term" value="C:peroxisomal membrane"/>
    <property type="evidence" value="ECO:0007669"/>
    <property type="project" value="UniProtKB-SubCell"/>
</dbReference>
<comment type="subcellular location">
    <subcellularLocation>
        <location evidence="1">Peroxisome membrane</location>
        <topology evidence="1">Single-pass membrane protein</topology>
    </subcellularLocation>
</comment>
<feature type="transmembrane region" description="Helical" evidence="16">
    <location>
        <begin position="33"/>
        <end position="52"/>
    </location>
</feature>
<evidence type="ECO:0000256" key="8">
    <source>
        <dbReference type="ARBA" id="ARBA00023136"/>
    </source>
</evidence>
<comment type="function">
    <text evidence="12 14">Component of the PEX13-PEX14 docking complex, a translocon channel that specifically mediates the import of peroxisomal cargo proteins bound to PEX5 receptor. The PEX13-PEX14 docking complex forms a large import pore which can be opened to a diameter of about 9 nm. Mechanistically, PEX5 receptor along with cargo proteins associates with the PEX14 subunit of the PEX13-PEX14 docking complex in the cytosol, leading to the insertion of the receptor into the organelle membrane with the concomitant translocation of the cargo into the peroxisome matrix.</text>
</comment>
<dbReference type="PANTHER" id="PTHR23058:SF0">
    <property type="entry name" value="PEROXISOMAL MEMBRANE PROTEIN PEX14"/>
    <property type="match status" value="1"/>
</dbReference>
<evidence type="ECO:0000259" key="17">
    <source>
        <dbReference type="Pfam" id="PF04695"/>
    </source>
</evidence>
<keyword evidence="3 14" id="KW-0813">Transport</keyword>
<evidence type="ECO:0000256" key="9">
    <source>
        <dbReference type="ARBA" id="ARBA00023140"/>
    </source>
</evidence>
<keyword evidence="21" id="KW-1185">Reference proteome</keyword>
<evidence type="ECO:0000256" key="5">
    <source>
        <dbReference type="ARBA" id="ARBA00022927"/>
    </source>
</evidence>
<dbReference type="GO" id="GO:0005102">
    <property type="term" value="F:signaling receptor binding"/>
    <property type="evidence" value="ECO:0007669"/>
    <property type="project" value="TreeGrafter"/>
</dbReference>
<evidence type="ECO:0000313" key="21">
    <source>
        <dbReference type="Proteomes" id="UP000657918"/>
    </source>
</evidence>
<dbReference type="InterPro" id="IPR040554">
    <property type="entry name" value="KPWE_PEX14_dom"/>
</dbReference>
<gene>
    <name evidence="20" type="ORF">SADUNF_Sadunf12G0061100</name>
</gene>
<organism evidence="20 21">
    <name type="scientific">Salix dunnii</name>
    <dbReference type="NCBI Taxonomy" id="1413687"/>
    <lineage>
        <taxon>Eukaryota</taxon>
        <taxon>Viridiplantae</taxon>
        <taxon>Streptophyta</taxon>
        <taxon>Embryophyta</taxon>
        <taxon>Tracheophyta</taxon>
        <taxon>Spermatophyta</taxon>
        <taxon>Magnoliopsida</taxon>
        <taxon>eudicotyledons</taxon>
        <taxon>Gunneridae</taxon>
        <taxon>Pentapetalae</taxon>
        <taxon>rosids</taxon>
        <taxon>fabids</taxon>
        <taxon>Malpighiales</taxon>
        <taxon>Salicaceae</taxon>
        <taxon>Saliceae</taxon>
        <taxon>Salix</taxon>
    </lineage>
</organism>
<evidence type="ECO:0000256" key="2">
    <source>
        <dbReference type="ARBA" id="ARBA00005443"/>
    </source>
</evidence>
<keyword evidence="8 14" id="KW-0472">Membrane</keyword>
<reference evidence="20 21" key="1">
    <citation type="submission" date="2020-10" db="EMBL/GenBank/DDBJ databases">
        <title>Plant Genome Project.</title>
        <authorList>
            <person name="Zhang R.-G."/>
        </authorList>
    </citation>
    <scope>NUCLEOTIDE SEQUENCE [LARGE SCALE GENOMIC DNA]</scope>
    <source>
        <strain evidence="20">FAFU-HL-1</strain>
        <tissue evidence="20">Leaf</tissue>
    </source>
</reference>
<feature type="compositionally biased region" description="Acidic residues" evidence="15">
    <location>
        <begin position="544"/>
        <end position="553"/>
    </location>
</feature>
<dbReference type="FunFam" id="1.10.10.10:FF:000217">
    <property type="entry name" value="Peroxisomal membrane protein PEX14"/>
    <property type="match status" value="1"/>
</dbReference>
<dbReference type="Pfam" id="PF04695">
    <property type="entry name" value="Pex14_N"/>
    <property type="match status" value="1"/>
</dbReference>
<keyword evidence="6 16" id="KW-1133">Transmembrane helix</keyword>
<evidence type="ECO:0000256" key="16">
    <source>
        <dbReference type="SAM" id="Phobius"/>
    </source>
</evidence>
<dbReference type="InterPro" id="IPR025655">
    <property type="entry name" value="PEX14"/>
</dbReference>
<feature type="transmembrane region" description="Helical" evidence="16">
    <location>
        <begin position="223"/>
        <end position="244"/>
    </location>
</feature>
<evidence type="ECO:0000256" key="7">
    <source>
        <dbReference type="ARBA" id="ARBA00023010"/>
    </source>
</evidence>
<dbReference type="Gene3D" id="1.10.10.10">
    <property type="entry name" value="Winged helix-like DNA-binding domain superfamily/Winged helix DNA-binding domain"/>
    <property type="match status" value="1"/>
</dbReference>
<keyword evidence="5 14" id="KW-0653">Protein transport</keyword>
<name>A0A835MPF6_9ROSI</name>
<evidence type="ECO:0000259" key="19">
    <source>
        <dbReference type="Pfam" id="PF23020"/>
    </source>
</evidence>